<dbReference type="InterPro" id="IPR003675">
    <property type="entry name" value="Rce1/LyrA-like_dom"/>
</dbReference>
<dbReference type="AlphaFoldDB" id="A0A2T0VGN1"/>
<keyword evidence="3" id="KW-0378">Hydrolase</keyword>
<keyword evidence="4" id="KW-1185">Reference proteome</keyword>
<feature type="domain" description="CAAX prenyl protease 2/Lysostaphin resistance protein A-like" evidence="2">
    <location>
        <begin position="116"/>
        <end position="210"/>
    </location>
</feature>
<dbReference type="GO" id="GO:0080120">
    <property type="term" value="P:CAAX-box protein maturation"/>
    <property type="evidence" value="ECO:0007669"/>
    <property type="project" value="UniProtKB-ARBA"/>
</dbReference>
<keyword evidence="1" id="KW-0472">Membrane</keyword>
<reference evidence="3 4" key="1">
    <citation type="submission" date="2018-03" db="EMBL/GenBank/DDBJ databases">
        <title>Genomic Encyclopedia of Type Strains, Phase III (KMG-III): the genomes of soil and plant-associated and newly described type strains.</title>
        <authorList>
            <person name="Whitman W."/>
        </authorList>
    </citation>
    <scope>NUCLEOTIDE SEQUENCE [LARGE SCALE GENOMIC DNA]</scope>
    <source>
        <strain evidence="3 4">CGMCC 1.12484</strain>
    </source>
</reference>
<proteinExistence type="predicted"/>
<dbReference type="EMBL" id="PVTL01000002">
    <property type="protein sequence ID" value="PRY69360.1"/>
    <property type="molecule type" value="Genomic_DNA"/>
</dbReference>
<feature type="transmembrane region" description="Helical" evidence="1">
    <location>
        <begin position="147"/>
        <end position="166"/>
    </location>
</feature>
<keyword evidence="1" id="KW-0812">Transmembrane</keyword>
<dbReference type="OrthoDB" id="3693644at2"/>
<accession>A0A2T0VGN1</accession>
<feature type="transmembrane region" description="Helical" evidence="1">
    <location>
        <begin position="198"/>
        <end position="216"/>
    </location>
</feature>
<dbReference type="RefSeq" id="WP_106210101.1">
    <property type="nucleotide sequence ID" value="NZ_PVTL01000002.1"/>
</dbReference>
<dbReference type="Proteomes" id="UP000237983">
    <property type="component" value="Unassembled WGS sequence"/>
</dbReference>
<feature type="transmembrane region" description="Helical" evidence="1">
    <location>
        <begin position="222"/>
        <end position="242"/>
    </location>
</feature>
<evidence type="ECO:0000259" key="2">
    <source>
        <dbReference type="Pfam" id="PF02517"/>
    </source>
</evidence>
<name>A0A2T0VGN1_9MICO</name>
<organism evidence="3 4">
    <name type="scientific">Glaciihabitans tibetensis</name>
    <dbReference type="NCBI Taxonomy" id="1266600"/>
    <lineage>
        <taxon>Bacteria</taxon>
        <taxon>Bacillati</taxon>
        <taxon>Actinomycetota</taxon>
        <taxon>Actinomycetes</taxon>
        <taxon>Micrococcales</taxon>
        <taxon>Microbacteriaceae</taxon>
        <taxon>Glaciihabitans</taxon>
    </lineage>
</organism>
<feature type="transmembrane region" description="Helical" evidence="1">
    <location>
        <begin position="12"/>
        <end position="33"/>
    </location>
</feature>
<comment type="caution">
    <text evidence="3">The sequence shown here is derived from an EMBL/GenBank/DDBJ whole genome shotgun (WGS) entry which is preliminary data.</text>
</comment>
<sequence>MDTETLGPPSRPVALLITWVVLLGLFAAIAPTAQAALNIPFELLSLVMLAPALACVIGLLRPTWMPRAWEHVSRSQTLASAGLAGVAVLSFVGALTVILGHWPSWPPDTAGAGLAGYLALQAAGVLAEEIGWRGFVQRCGEQLAKPVVVSVIAGFIFGATHLGYWSLGLLPVLTFAITAMVMSVTITSIFVGSFWQRMVPAVVVHLGVNLGLGSLASEDQPLATTPTALGAAVIMLAITLIAKSLTQSRAVGTGVVRSSDESRPKLG</sequence>
<evidence type="ECO:0000313" key="3">
    <source>
        <dbReference type="EMBL" id="PRY69360.1"/>
    </source>
</evidence>
<feature type="transmembrane region" description="Helical" evidence="1">
    <location>
        <begin position="172"/>
        <end position="191"/>
    </location>
</feature>
<dbReference type="GO" id="GO:0004175">
    <property type="term" value="F:endopeptidase activity"/>
    <property type="evidence" value="ECO:0007669"/>
    <property type="project" value="UniProtKB-ARBA"/>
</dbReference>
<keyword evidence="3" id="KW-0645">Protease</keyword>
<dbReference type="Pfam" id="PF02517">
    <property type="entry name" value="Rce1-like"/>
    <property type="match status" value="1"/>
</dbReference>
<feature type="transmembrane region" description="Helical" evidence="1">
    <location>
        <begin position="114"/>
        <end position="135"/>
    </location>
</feature>
<gene>
    <name evidence="3" type="ORF">B0I08_10232</name>
</gene>
<keyword evidence="1" id="KW-1133">Transmembrane helix</keyword>
<dbReference type="GO" id="GO:0006508">
    <property type="term" value="P:proteolysis"/>
    <property type="evidence" value="ECO:0007669"/>
    <property type="project" value="UniProtKB-KW"/>
</dbReference>
<feature type="transmembrane region" description="Helical" evidence="1">
    <location>
        <begin position="81"/>
        <end position="102"/>
    </location>
</feature>
<protein>
    <submittedName>
        <fullName evidence="3">CAAX prenyl protease-like protein</fullName>
    </submittedName>
</protein>
<evidence type="ECO:0000256" key="1">
    <source>
        <dbReference type="SAM" id="Phobius"/>
    </source>
</evidence>
<feature type="transmembrane region" description="Helical" evidence="1">
    <location>
        <begin position="39"/>
        <end position="60"/>
    </location>
</feature>
<evidence type="ECO:0000313" key="4">
    <source>
        <dbReference type="Proteomes" id="UP000237983"/>
    </source>
</evidence>